<dbReference type="PANTHER" id="PTHR11092">
    <property type="entry name" value="SUGAR NUCLEOTIDE EPIMERASE RELATED"/>
    <property type="match status" value="1"/>
</dbReference>
<dbReference type="InterPro" id="IPR010099">
    <property type="entry name" value="SDR39U1"/>
</dbReference>
<dbReference type="AlphaFoldDB" id="S5DQT6"/>
<reference evidence="4" key="1">
    <citation type="journal article" date="2013" name="Sci. Rep.">
        <title>Metagenomics uncovers a new group of low GC and ultra-small marine Actinobacteria.</title>
        <authorList>
            <person name="Ghai R."/>
            <person name="Mizuno C.M."/>
            <person name="Picazo A."/>
            <person name="Camacho A."/>
            <person name="Rodriguez-Valera F."/>
        </authorList>
    </citation>
    <scope>NUCLEOTIDE SEQUENCE</scope>
</reference>
<dbReference type="NCBIfam" id="TIGR01777">
    <property type="entry name" value="yfcH"/>
    <property type="match status" value="1"/>
</dbReference>
<dbReference type="InterPro" id="IPR013549">
    <property type="entry name" value="DUF1731"/>
</dbReference>
<dbReference type="InterPro" id="IPR001509">
    <property type="entry name" value="Epimerase_deHydtase"/>
</dbReference>
<name>S5DQT6_9ACTN</name>
<sequence>MKVGITGASGYIGKKLCNELAEKGFEVFKFVRREPQKENEIYWSPSKQEIDKEKFETLDAIVHLAGESLAPKDIFGFLPLSGGRWTKEKKSRIYWSRKWASDLFMKTFNDSESYPKIFITASGTTIYGDHSDEVITEATTKFNRGTFDQLVAEEAWEEPLNQLQKSDVRVVKARNGFILGKGNIATQLITLTTKLNISGPLGKGTQFWSWISIEDVINAYIFCLENDDVSGPVNFVSPVPMEQKEFSSRFAKVFKKLSIIPAPQLAINLLMGSELAHGLIFCSLRIIPEKLLKEGFEFQYPLIEDYAKALKDE</sequence>
<evidence type="ECO:0000313" key="4">
    <source>
        <dbReference type="EMBL" id="AGQ19255.1"/>
    </source>
</evidence>
<evidence type="ECO:0000256" key="1">
    <source>
        <dbReference type="ARBA" id="ARBA00009353"/>
    </source>
</evidence>
<proteinExistence type="inferred from homology"/>
<feature type="domain" description="NAD-dependent epimerase/dehydratase" evidence="2">
    <location>
        <begin position="5"/>
        <end position="68"/>
    </location>
</feature>
<dbReference type="SUPFAM" id="SSF51735">
    <property type="entry name" value="NAD(P)-binding Rossmann-fold domains"/>
    <property type="match status" value="1"/>
</dbReference>
<dbReference type="PANTHER" id="PTHR11092:SF0">
    <property type="entry name" value="EPIMERASE FAMILY PROTEIN SDR39U1"/>
    <property type="match status" value="1"/>
</dbReference>
<protein>
    <submittedName>
        <fullName evidence="4">Putative nucleoside-diphosphate sugar epimerase</fullName>
    </submittedName>
</protein>
<dbReference type="Pfam" id="PF08338">
    <property type="entry name" value="DUF1731"/>
    <property type="match status" value="1"/>
</dbReference>
<dbReference type="Pfam" id="PF01370">
    <property type="entry name" value="Epimerase"/>
    <property type="match status" value="1"/>
</dbReference>
<dbReference type="InterPro" id="IPR036291">
    <property type="entry name" value="NAD(P)-bd_dom_sf"/>
</dbReference>
<dbReference type="EMBL" id="KC811126">
    <property type="protein sequence ID" value="AGQ19255.1"/>
    <property type="molecule type" value="Genomic_DNA"/>
</dbReference>
<organism evidence="4">
    <name type="scientific">Candidatus Actinomarina minuta</name>
    <dbReference type="NCBI Taxonomy" id="1389454"/>
    <lineage>
        <taxon>Bacteria</taxon>
        <taxon>Bacillati</taxon>
        <taxon>Actinomycetota</taxon>
        <taxon>Actinomycetes</taxon>
        <taxon>Candidatus Actinomarinidae</taxon>
        <taxon>Candidatus Actinomarinales</taxon>
        <taxon>Candidatus Actinomarineae</taxon>
        <taxon>Candidatus Actinomarinaceae</taxon>
        <taxon>Candidatus Actinomarina</taxon>
    </lineage>
</organism>
<evidence type="ECO:0000259" key="3">
    <source>
        <dbReference type="Pfam" id="PF08338"/>
    </source>
</evidence>
<accession>S5DQT6</accession>
<comment type="similarity">
    <text evidence="1">Belongs to the NAD(P)-dependent epimerase/dehydratase family. SDR39U1 subfamily.</text>
</comment>
<dbReference type="Gene3D" id="3.40.50.720">
    <property type="entry name" value="NAD(P)-binding Rossmann-like Domain"/>
    <property type="match status" value="1"/>
</dbReference>
<evidence type="ECO:0000259" key="2">
    <source>
        <dbReference type="Pfam" id="PF01370"/>
    </source>
</evidence>
<feature type="domain" description="DUF1731" evidence="3">
    <location>
        <begin position="262"/>
        <end position="309"/>
    </location>
</feature>